<comment type="subunit">
    <text evidence="3 11">Monomer.</text>
</comment>
<evidence type="ECO:0000256" key="4">
    <source>
        <dbReference type="ARBA" id="ARBA00022490"/>
    </source>
</evidence>
<evidence type="ECO:0000259" key="13">
    <source>
        <dbReference type="SMART" id="SM00836"/>
    </source>
</evidence>
<dbReference type="GO" id="GO:0005737">
    <property type="term" value="C:cytoplasm"/>
    <property type="evidence" value="ECO:0007669"/>
    <property type="project" value="UniProtKB-SubCell"/>
</dbReference>
<evidence type="ECO:0000256" key="6">
    <source>
        <dbReference type="ARBA" id="ARBA00022741"/>
    </source>
</evidence>
<feature type="domain" description="Arginyl tRNA synthetase N-terminal" evidence="14">
    <location>
        <begin position="5"/>
        <end position="87"/>
    </location>
</feature>
<evidence type="ECO:0000256" key="3">
    <source>
        <dbReference type="ARBA" id="ARBA00011245"/>
    </source>
</evidence>
<dbReference type="Pfam" id="PF03485">
    <property type="entry name" value="Arg_tRNA_synt_N"/>
    <property type="match status" value="1"/>
</dbReference>
<dbReference type="InterPro" id="IPR035684">
    <property type="entry name" value="ArgRS_core"/>
</dbReference>
<dbReference type="EC" id="6.1.1.19" evidence="11"/>
<comment type="caution">
    <text evidence="15">The sequence shown here is derived from an EMBL/GenBank/DDBJ whole genome shotgun (WGS) entry which is preliminary data.</text>
</comment>
<dbReference type="SUPFAM" id="SSF47323">
    <property type="entry name" value="Anticodon-binding domain of a subclass of class I aminoacyl-tRNA synthetases"/>
    <property type="match status" value="1"/>
</dbReference>
<evidence type="ECO:0000256" key="10">
    <source>
        <dbReference type="ARBA" id="ARBA00049339"/>
    </source>
</evidence>
<evidence type="ECO:0000256" key="2">
    <source>
        <dbReference type="ARBA" id="ARBA00005594"/>
    </source>
</evidence>
<dbReference type="SMART" id="SM01016">
    <property type="entry name" value="Arg_tRNA_synt_N"/>
    <property type="match status" value="1"/>
</dbReference>
<dbReference type="GO" id="GO:0004814">
    <property type="term" value="F:arginine-tRNA ligase activity"/>
    <property type="evidence" value="ECO:0007669"/>
    <property type="project" value="UniProtKB-UniRule"/>
</dbReference>
<accession>A0A939INH2</accession>
<dbReference type="InterPro" id="IPR005148">
    <property type="entry name" value="Arg-tRNA-synth_N"/>
</dbReference>
<dbReference type="PANTHER" id="PTHR11956:SF5">
    <property type="entry name" value="ARGININE--TRNA LIGASE, CYTOPLASMIC"/>
    <property type="match status" value="1"/>
</dbReference>
<dbReference type="RefSeq" id="WP_206572937.1">
    <property type="nucleotide sequence ID" value="NZ_JAFKCV010000003.1"/>
</dbReference>
<dbReference type="CDD" id="cd00671">
    <property type="entry name" value="ArgRS_core"/>
    <property type="match status" value="1"/>
</dbReference>
<evidence type="ECO:0000259" key="14">
    <source>
        <dbReference type="SMART" id="SM01016"/>
    </source>
</evidence>
<dbReference type="Gene3D" id="3.30.1360.70">
    <property type="entry name" value="Arginyl tRNA synthetase N-terminal domain"/>
    <property type="match status" value="1"/>
</dbReference>
<dbReference type="InterPro" id="IPR008909">
    <property type="entry name" value="DALR_anticod-bd"/>
</dbReference>
<keyword evidence="8 11" id="KW-0648">Protein biosynthesis</keyword>
<evidence type="ECO:0000256" key="12">
    <source>
        <dbReference type="RuleBase" id="RU363038"/>
    </source>
</evidence>
<dbReference type="FunFam" id="3.40.50.620:FF:000030">
    <property type="entry name" value="Arginine--tRNA ligase"/>
    <property type="match status" value="1"/>
</dbReference>
<dbReference type="SUPFAM" id="SSF55190">
    <property type="entry name" value="Arginyl-tRNA synthetase (ArgRS), N-terminal 'additional' domain"/>
    <property type="match status" value="1"/>
</dbReference>
<dbReference type="SMART" id="SM00836">
    <property type="entry name" value="DALR_1"/>
    <property type="match status" value="1"/>
</dbReference>
<dbReference type="PANTHER" id="PTHR11956">
    <property type="entry name" value="ARGINYL-TRNA SYNTHETASE"/>
    <property type="match status" value="1"/>
</dbReference>
<name>A0A939INH2_9ALTE</name>
<dbReference type="GO" id="GO:0006420">
    <property type="term" value="P:arginyl-tRNA aminoacylation"/>
    <property type="evidence" value="ECO:0007669"/>
    <property type="project" value="UniProtKB-UniRule"/>
</dbReference>
<evidence type="ECO:0000256" key="7">
    <source>
        <dbReference type="ARBA" id="ARBA00022840"/>
    </source>
</evidence>
<evidence type="ECO:0000256" key="11">
    <source>
        <dbReference type="HAMAP-Rule" id="MF_00123"/>
    </source>
</evidence>
<evidence type="ECO:0000313" key="15">
    <source>
        <dbReference type="EMBL" id="MBN7824820.1"/>
    </source>
</evidence>
<keyword evidence="9 11" id="KW-0030">Aminoacyl-tRNA synthetase</keyword>
<dbReference type="Pfam" id="PF05746">
    <property type="entry name" value="DALR_1"/>
    <property type="match status" value="1"/>
</dbReference>
<reference evidence="15" key="1">
    <citation type="submission" date="2021-03" db="EMBL/GenBank/DDBJ databases">
        <title>novel species isolated from a fishpond in China.</title>
        <authorList>
            <person name="Lu H."/>
            <person name="Cai Z."/>
        </authorList>
    </citation>
    <scope>NUCLEOTIDE SEQUENCE</scope>
    <source>
        <strain evidence="15">JCM 30855</strain>
    </source>
</reference>
<evidence type="ECO:0000256" key="8">
    <source>
        <dbReference type="ARBA" id="ARBA00022917"/>
    </source>
</evidence>
<keyword evidence="6 11" id="KW-0547">Nucleotide-binding</keyword>
<dbReference type="SUPFAM" id="SSF52374">
    <property type="entry name" value="Nucleotidylyl transferase"/>
    <property type="match status" value="1"/>
</dbReference>
<gene>
    <name evidence="11 15" type="primary">argS</name>
    <name evidence="15" type="ORF">J0A66_06225</name>
</gene>
<keyword evidence="4 11" id="KW-0963">Cytoplasm</keyword>
<dbReference type="CDD" id="cd07956">
    <property type="entry name" value="Anticodon_Ia_Arg"/>
    <property type="match status" value="1"/>
</dbReference>
<dbReference type="GO" id="GO:0005524">
    <property type="term" value="F:ATP binding"/>
    <property type="evidence" value="ECO:0007669"/>
    <property type="project" value="UniProtKB-UniRule"/>
</dbReference>
<comment type="similarity">
    <text evidence="2 11 12">Belongs to the class-I aminoacyl-tRNA synthetase family.</text>
</comment>
<dbReference type="NCBIfam" id="TIGR00456">
    <property type="entry name" value="argS"/>
    <property type="match status" value="1"/>
</dbReference>
<dbReference type="Gene3D" id="1.10.730.10">
    <property type="entry name" value="Isoleucyl-tRNA Synthetase, Domain 1"/>
    <property type="match status" value="1"/>
</dbReference>
<dbReference type="Proteomes" id="UP000664654">
    <property type="component" value="Unassembled WGS sequence"/>
</dbReference>
<keyword evidence="5 11" id="KW-0436">Ligase</keyword>
<keyword evidence="16" id="KW-1185">Reference proteome</keyword>
<dbReference type="InterPro" id="IPR001278">
    <property type="entry name" value="Arg-tRNA-ligase"/>
</dbReference>
<evidence type="ECO:0000256" key="5">
    <source>
        <dbReference type="ARBA" id="ARBA00022598"/>
    </source>
</evidence>
<dbReference type="FunFam" id="1.10.730.10:FF:000006">
    <property type="entry name" value="Arginyl-tRNA synthetase 2, mitochondrial"/>
    <property type="match status" value="1"/>
</dbReference>
<dbReference type="InterPro" id="IPR036695">
    <property type="entry name" value="Arg-tRNA-synth_N_sf"/>
</dbReference>
<evidence type="ECO:0000256" key="1">
    <source>
        <dbReference type="ARBA" id="ARBA00004496"/>
    </source>
</evidence>
<dbReference type="HAMAP" id="MF_00123">
    <property type="entry name" value="Arg_tRNA_synth"/>
    <property type="match status" value="1"/>
</dbReference>
<dbReference type="PRINTS" id="PR01038">
    <property type="entry name" value="TRNASYNTHARG"/>
</dbReference>
<dbReference type="Pfam" id="PF00750">
    <property type="entry name" value="tRNA-synt_1d"/>
    <property type="match status" value="1"/>
</dbReference>
<evidence type="ECO:0000256" key="9">
    <source>
        <dbReference type="ARBA" id="ARBA00023146"/>
    </source>
</evidence>
<feature type="domain" description="DALR anticodon binding" evidence="13">
    <location>
        <begin position="461"/>
        <end position="578"/>
    </location>
</feature>
<dbReference type="InterPro" id="IPR014729">
    <property type="entry name" value="Rossmann-like_a/b/a_fold"/>
</dbReference>
<proteinExistence type="inferred from homology"/>
<feature type="short sequence motif" description="'HIGH' region" evidence="11">
    <location>
        <begin position="122"/>
        <end position="132"/>
    </location>
</feature>
<comment type="catalytic activity">
    <reaction evidence="10 11">
        <text>tRNA(Arg) + L-arginine + ATP = L-arginyl-tRNA(Arg) + AMP + diphosphate</text>
        <dbReference type="Rhea" id="RHEA:20301"/>
        <dbReference type="Rhea" id="RHEA-COMP:9658"/>
        <dbReference type="Rhea" id="RHEA-COMP:9673"/>
        <dbReference type="ChEBI" id="CHEBI:30616"/>
        <dbReference type="ChEBI" id="CHEBI:32682"/>
        <dbReference type="ChEBI" id="CHEBI:33019"/>
        <dbReference type="ChEBI" id="CHEBI:78442"/>
        <dbReference type="ChEBI" id="CHEBI:78513"/>
        <dbReference type="ChEBI" id="CHEBI:456215"/>
        <dbReference type="EC" id="6.1.1.19"/>
    </reaction>
</comment>
<keyword evidence="7 11" id="KW-0067">ATP-binding</keyword>
<evidence type="ECO:0000313" key="16">
    <source>
        <dbReference type="Proteomes" id="UP000664654"/>
    </source>
</evidence>
<dbReference type="AlphaFoldDB" id="A0A939INH2"/>
<protein>
    <recommendedName>
        <fullName evidence="11">Arginine--tRNA ligase</fullName>
        <ecNumber evidence="11">6.1.1.19</ecNumber>
    </recommendedName>
    <alternativeName>
        <fullName evidence="11">Arginyl-tRNA synthetase</fullName>
        <shortName evidence="11">ArgRS</shortName>
    </alternativeName>
</protein>
<comment type="subcellular location">
    <subcellularLocation>
        <location evidence="1 11">Cytoplasm</location>
    </subcellularLocation>
</comment>
<dbReference type="InterPro" id="IPR001412">
    <property type="entry name" value="aa-tRNA-synth_I_CS"/>
</dbReference>
<dbReference type="EMBL" id="JAFKCV010000003">
    <property type="protein sequence ID" value="MBN7824820.1"/>
    <property type="molecule type" value="Genomic_DNA"/>
</dbReference>
<organism evidence="15 16">
    <name type="scientific">Bowmanella dokdonensis</name>
    <dbReference type="NCBI Taxonomy" id="751969"/>
    <lineage>
        <taxon>Bacteria</taxon>
        <taxon>Pseudomonadati</taxon>
        <taxon>Pseudomonadota</taxon>
        <taxon>Gammaproteobacteria</taxon>
        <taxon>Alteromonadales</taxon>
        <taxon>Alteromonadaceae</taxon>
        <taxon>Bowmanella</taxon>
    </lineage>
</organism>
<dbReference type="PROSITE" id="PS00178">
    <property type="entry name" value="AA_TRNA_LIGASE_I"/>
    <property type="match status" value="1"/>
</dbReference>
<dbReference type="InterPro" id="IPR009080">
    <property type="entry name" value="tRNAsynth_Ia_anticodon-bd"/>
</dbReference>
<dbReference type="Gene3D" id="3.40.50.620">
    <property type="entry name" value="HUPs"/>
    <property type="match status" value="1"/>
</dbReference>
<sequence>MTIYELLLDKFKQALDKIGAPADTPTPLTQSTRAEFGDYQFNGAMALAKAMRQKPRDIAEQLVQAVELEGIAEKLEVAGPGFINIHLNSQWLAQRLSDAADDGRLGIEPESPQVVVVDYSSPNLAKEMHVGHLRSTIIGDAVVRALEFMGHKVIRQNHMGDWGTQFGMLLAHLSDKLAENELAETALSDLEDFYREAKVRFDNEDGFADRAREYVVRLQSGDAQCARLWQQFIEVSISHSEEVYQKLNVTLGREDIMGESAYNPELANVVAELKEKGIAVEDQGAQVVFLQELADKEGNPAVYIIQKSGGGYLYSTTDLAAMRYRSFKLDADRILIFTDARQALHFKQTEIVGRKAGLIRQQTSYEHCPFGMMLGSDGKPFKTRTGGTVKLADLLDEAVQRARQLIAARSNDLTAQEREEVAKKVGIGSVKYADLSKNRTTDYIFNWDSMLSFEGNTAPYLQYAYTRVQSIFRKAGVSADNLDTQLCLQASQERALGLKLAQFAEAIKQVEKDATPNVLCTYLYELASLFMGFYEACPILKDGVAEEERNSRLRLAHLTARTLQTGLDLLGIETMEKM</sequence>